<feature type="transmembrane region" description="Helical" evidence="8">
    <location>
        <begin position="149"/>
        <end position="172"/>
    </location>
</feature>
<dbReference type="OrthoDB" id="6133115at2759"/>
<feature type="transmembrane region" description="Helical" evidence="8">
    <location>
        <begin position="356"/>
        <end position="383"/>
    </location>
</feature>
<evidence type="ECO:0000256" key="8">
    <source>
        <dbReference type="SAM" id="Phobius"/>
    </source>
</evidence>
<dbReference type="InterPro" id="IPR036259">
    <property type="entry name" value="MFS_trans_sf"/>
</dbReference>
<evidence type="ECO:0000256" key="3">
    <source>
        <dbReference type="ARBA" id="ARBA00022475"/>
    </source>
</evidence>
<dbReference type="PROSITE" id="PS50850">
    <property type="entry name" value="MFS"/>
    <property type="match status" value="1"/>
</dbReference>
<dbReference type="GO" id="GO:0005886">
    <property type="term" value="C:plasma membrane"/>
    <property type="evidence" value="ECO:0007669"/>
    <property type="project" value="UniProtKB-SubCell"/>
</dbReference>
<gene>
    <name evidence="10" type="ORF">PSYICH_LOCUS13903</name>
</gene>
<keyword evidence="4" id="KW-0762">Sugar transport</keyword>
<keyword evidence="7 8" id="KW-0472">Membrane</keyword>
<comment type="subcellular location">
    <subcellularLocation>
        <location evidence="1">Cell membrane</location>
        <topology evidence="1">Multi-pass membrane protein</topology>
    </subcellularLocation>
</comment>
<keyword evidence="5 8" id="KW-0812">Transmembrane</keyword>
<dbReference type="InterPro" id="IPR050549">
    <property type="entry name" value="MFS_Trehalose_Transporter"/>
</dbReference>
<keyword evidence="6 8" id="KW-1133">Transmembrane helix</keyword>
<dbReference type="Proteomes" id="UP001153636">
    <property type="component" value="Chromosome 7"/>
</dbReference>
<feature type="transmembrane region" description="Helical" evidence="8">
    <location>
        <begin position="258"/>
        <end position="279"/>
    </location>
</feature>
<dbReference type="InterPro" id="IPR005828">
    <property type="entry name" value="MFS_sugar_transport-like"/>
</dbReference>
<evidence type="ECO:0000313" key="11">
    <source>
        <dbReference type="Proteomes" id="UP001153636"/>
    </source>
</evidence>
<evidence type="ECO:0000256" key="6">
    <source>
        <dbReference type="ARBA" id="ARBA00022989"/>
    </source>
</evidence>
<organism evidence="10 11">
    <name type="scientific">Psylliodes chrysocephalus</name>
    <dbReference type="NCBI Taxonomy" id="3402493"/>
    <lineage>
        <taxon>Eukaryota</taxon>
        <taxon>Metazoa</taxon>
        <taxon>Ecdysozoa</taxon>
        <taxon>Arthropoda</taxon>
        <taxon>Hexapoda</taxon>
        <taxon>Insecta</taxon>
        <taxon>Pterygota</taxon>
        <taxon>Neoptera</taxon>
        <taxon>Endopterygota</taxon>
        <taxon>Coleoptera</taxon>
        <taxon>Polyphaga</taxon>
        <taxon>Cucujiformia</taxon>
        <taxon>Chrysomeloidea</taxon>
        <taxon>Chrysomelidae</taxon>
        <taxon>Galerucinae</taxon>
        <taxon>Alticini</taxon>
        <taxon>Psylliodes</taxon>
    </lineage>
</organism>
<evidence type="ECO:0000256" key="4">
    <source>
        <dbReference type="ARBA" id="ARBA00022597"/>
    </source>
</evidence>
<dbReference type="PROSITE" id="PS51257">
    <property type="entry name" value="PROKAR_LIPOPROTEIN"/>
    <property type="match status" value="1"/>
</dbReference>
<evidence type="ECO:0000259" key="9">
    <source>
        <dbReference type="PROSITE" id="PS50850"/>
    </source>
</evidence>
<evidence type="ECO:0000256" key="2">
    <source>
        <dbReference type="ARBA" id="ARBA00022448"/>
    </source>
</evidence>
<dbReference type="InterPro" id="IPR020846">
    <property type="entry name" value="MFS_dom"/>
</dbReference>
<evidence type="ECO:0000256" key="1">
    <source>
        <dbReference type="ARBA" id="ARBA00004651"/>
    </source>
</evidence>
<evidence type="ECO:0000313" key="10">
    <source>
        <dbReference type="EMBL" id="CAH1113799.1"/>
    </source>
</evidence>
<dbReference type="PANTHER" id="PTHR48021">
    <property type="match status" value="1"/>
</dbReference>
<evidence type="ECO:0000256" key="5">
    <source>
        <dbReference type="ARBA" id="ARBA00022692"/>
    </source>
</evidence>
<feature type="transmembrane region" description="Helical" evidence="8">
    <location>
        <begin position="322"/>
        <end position="344"/>
    </location>
</feature>
<dbReference type="FunFam" id="1.20.1250.20:FF:000218">
    <property type="entry name" value="facilitated trehalose transporter Tret1"/>
    <property type="match status" value="1"/>
</dbReference>
<evidence type="ECO:0000256" key="7">
    <source>
        <dbReference type="ARBA" id="ARBA00023136"/>
    </source>
</evidence>
<dbReference type="EMBL" id="OV651819">
    <property type="protein sequence ID" value="CAH1113799.1"/>
    <property type="molecule type" value="Genomic_DNA"/>
</dbReference>
<protein>
    <recommendedName>
        <fullName evidence="9">Major facilitator superfamily (MFS) profile domain-containing protein</fullName>
    </recommendedName>
</protein>
<feature type="transmembrane region" description="Helical" evidence="8">
    <location>
        <begin position="423"/>
        <end position="445"/>
    </location>
</feature>
<keyword evidence="2" id="KW-0813">Transport</keyword>
<dbReference type="PANTHER" id="PTHR48021:SF46">
    <property type="entry name" value="MAJOR FACILITATOR SUPERFAMILY (MFS) PROFILE DOMAIN-CONTAINING PROTEIN"/>
    <property type="match status" value="1"/>
</dbReference>
<keyword evidence="11" id="KW-1185">Reference proteome</keyword>
<feature type="transmembrane region" description="Helical" evidence="8">
    <location>
        <begin position="395"/>
        <end position="417"/>
    </location>
</feature>
<accession>A0A9P0D8B7</accession>
<feature type="transmembrane region" description="Helical" evidence="8">
    <location>
        <begin position="291"/>
        <end position="310"/>
    </location>
</feature>
<dbReference type="SUPFAM" id="SSF103473">
    <property type="entry name" value="MFS general substrate transporter"/>
    <property type="match status" value="1"/>
</dbReference>
<name>A0A9P0D8B7_9CUCU</name>
<dbReference type="AlphaFoldDB" id="A0A9P0D8B7"/>
<feature type="transmembrane region" description="Helical" evidence="8">
    <location>
        <begin position="62"/>
        <end position="81"/>
    </location>
</feature>
<feature type="transmembrane region" description="Helical" evidence="8">
    <location>
        <begin position="20"/>
        <end position="42"/>
    </location>
</feature>
<dbReference type="GO" id="GO:0022857">
    <property type="term" value="F:transmembrane transporter activity"/>
    <property type="evidence" value="ECO:0007669"/>
    <property type="project" value="InterPro"/>
</dbReference>
<dbReference type="Gene3D" id="1.20.1250.20">
    <property type="entry name" value="MFS general substrate transporter like domains"/>
    <property type="match status" value="1"/>
</dbReference>
<proteinExistence type="predicted"/>
<keyword evidence="3" id="KW-1003">Cell membrane</keyword>
<feature type="domain" description="Major facilitator superfamily (MFS) profile" evidence="9">
    <location>
        <begin position="21"/>
        <end position="449"/>
    </location>
</feature>
<feature type="transmembrane region" description="Helical" evidence="8">
    <location>
        <begin position="178"/>
        <end position="195"/>
    </location>
</feature>
<dbReference type="Pfam" id="PF00083">
    <property type="entry name" value="Sugar_tr"/>
    <property type="match status" value="1"/>
</dbReference>
<reference evidence="10" key="1">
    <citation type="submission" date="2022-01" db="EMBL/GenBank/DDBJ databases">
        <authorList>
            <person name="King R."/>
        </authorList>
    </citation>
    <scope>NUCLEOTIDE SEQUENCE</scope>
</reference>
<sequence>MTVTTKAIETVELHIDRNYFQILSIFSGCLISLLSGTLLAWPSPFIVKIIQDETYSITEAEASYFTVIQPLGMCVFSPFFVPVTNSIGRKRTTLIAAIPLMTSLLIKAFAKNVWLLYLSRFLAGAGDAIVFSSLPSYIGEISTPKVRGIWGNVFICSVFFGQFVMNIVGSYFSVQNTSFILLIIPIAFLLTFSFMPESPYFYTMKGKYIEAKESLQRLRRTKDVDNEFEDIKIAVERQMKESGTWKDLVTVKANRKALVALLFLRTSQTFTGIYVFAAYTQFIFEKAGGNFSAQTSAILYTGLTFLMYSISSSFSDKLGRRVAFITSMFLASIVVFAEATYFLIDIKYKSVDLSDLQWFPLAGMLTFVIVSSFGVGIIPTLMYSELFSASVKAQGISAATVAFSLISILVNNIFYYFNAATGLYGPFFLFGCSNVLSTAIAYFLIPETKGKTLEEIQQMLKK</sequence>